<keyword evidence="2" id="KW-1185">Reference proteome</keyword>
<organism evidence="1 2">
    <name type="scientific">Spiromyces aspiralis</name>
    <dbReference type="NCBI Taxonomy" id="68401"/>
    <lineage>
        <taxon>Eukaryota</taxon>
        <taxon>Fungi</taxon>
        <taxon>Fungi incertae sedis</taxon>
        <taxon>Zoopagomycota</taxon>
        <taxon>Kickxellomycotina</taxon>
        <taxon>Kickxellomycetes</taxon>
        <taxon>Kickxellales</taxon>
        <taxon>Kickxellaceae</taxon>
        <taxon>Spiromyces</taxon>
    </lineage>
</organism>
<evidence type="ECO:0000313" key="1">
    <source>
        <dbReference type="EMBL" id="KAJ1675560.1"/>
    </source>
</evidence>
<protein>
    <submittedName>
        <fullName evidence="1">Uncharacterized protein</fullName>
    </submittedName>
</protein>
<name>A0ACC1HG26_9FUNG</name>
<dbReference type="Proteomes" id="UP001145114">
    <property type="component" value="Unassembled WGS sequence"/>
</dbReference>
<dbReference type="EMBL" id="JAMZIH010005252">
    <property type="protein sequence ID" value="KAJ1675560.1"/>
    <property type="molecule type" value="Genomic_DNA"/>
</dbReference>
<evidence type="ECO:0000313" key="2">
    <source>
        <dbReference type="Proteomes" id="UP001145114"/>
    </source>
</evidence>
<proteinExistence type="predicted"/>
<gene>
    <name evidence="1" type="ORF">EV182_001028</name>
</gene>
<accession>A0ACC1HG26</accession>
<comment type="caution">
    <text evidence="1">The sequence shown here is derived from an EMBL/GenBank/DDBJ whole genome shotgun (WGS) entry which is preliminary data.</text>
</comment>
<sequence length="651" mass="72309">MSSVHRIRKDPRDTGREYSIDDLLAMQQEFLASESRPAAKAVKSKAKGDRSLSIKGEPARKEGSVSEPLVYTREAKSPVQDKPKKKLSLFAQRQLALKSFQQQHPTSGSTTIGSITATNPKREKGVEGAKDESSIFEKLMKDIPEHTDIVPARFPEMREDSGFPMPEPILAAIKADSTKARDPSMSLVAPQSEMAVDESDGRGKARLEAPQTPPGMGDLRGEIHKENLQRIEYMSAQEIAEAKEEIQSMFSHETLAKLISRLNVKYAKPSPAEIAADTDRHGQEGSSGGDKRDAKTVRFMEGEDDEEIVPPPPPLQPLDQEDGDSDHVEEDSVGGDIYVGEDAQFYKQLKEMYFPDESVEEKKLEWILGQTQARSPARRALDEFKAQANRAADAMRAIMNGQEPDPLDHPAAHLRFGFDGSLIEVHDEVPVHKGLHHHGEDPDAAGYTIPELLHLSRSRVPAQRAIPLRVLGNILHSMNVGAYEQPICHAVYRCWLDWEGELYLVDALRDRNATVAAVALVAIWTWVVEMSHYGTLVKILSDESASGDIEDGGEAISPGTAEAKGQEIGPKVARGELVERTYQAFRRMLNRDLLGLGYDIIKYQTIPYNDSKLLAEIVVTLGRLSDEFEEIIRKEGRLLIIIQEKYSMAIA</sequence>
<reference evidence="1" key="1">
    <citation type="submission" date="2022-06" db="EMBL/GenBank/DDBJ databases">
        <title>Phylogenomic reconstructions and comparative analyses of Kickxellomycotina fungi.</title>
        <authorList>
            <person name="Reynolds N.K."/>
            <person name="Stajich J.E."/>
            <person name="Barry K."/>
            <person name="Grigoriev I.V."/>
            <person name="Crous P."/>
            <person name="Smith M.E."/>
        </authorList>
    </citation>
    <scope>NUCLEOTIDE SEQUENCE</scope>
    <source>
        <strain evidence="1">RSA 2271</strain>
    </source>
</reference>